<reference evidence="1 2" key="1">
    <citation type="journal article" date="2019" name="Sci. Rep.">
        <title>A high-quality genome of Eragrostis curvula grass provides insights into Poaceae evolution and supports new strategies to enhance forage quality.</title>
        <authorList>
            <person name="Carballo J."/>
            <person name="Santos B.A.C.M."/>
            <person name="Zappacosta D."/>
            <person name="Garbus I."/>
            <person name="Selva J.P."/>
            <person name="Gallo C.A."/>
            <person name="Diaz A."/>
            <person name="Albertini E."/>
            <person name="Caccamo M."/>
            <person name="Echenique V."/>
        </authorList>
    </citation>
    <scope>NUCLEOTIDE SEQUENCE [LARGE SCALE GENOMIC DNA]</scope>
    <source>
        <strain evidence="2">cv. Victoria</strain>
        <tissue evidence="1">Leaf</tissue>
    </source>
</reference>
<dbReference type="EMBL" id="RWGY01000007">
    <property type="protein sequence ID" value="TVU40729.1"/>
    <property type="molecule type" value="Genomic_DNA"/>
</dbReference>
<dbReference type="PANTHER" id="PTHR32133:SF327">
    <property type="entry name" value="F-BOX DOMAIN-CONTAINING PROTEIN"/>
    <property type="match status" value="1"/>
</dbReference>
<protein>
    <recommendedName>
        <fullName evidence="3">F-box domain-containing protein</fullName>
    </recommendedName>
</protein>
<evidence type="ECO:0008006" key="3">
    <source>
        <dbReference type="Google" id="ProtNLM"/>
    </source>
</evidence>
<gene>
    <name evidence="1" type="ORF">EJB05_14202</name>
</gene>
<dbReference type="OrthoDB" id="685966at2759"/>
<dbReference type="SUPFAM" id="SSF81383">
    <property type="entry name" value="F-box domain"/>
    <property type="match status" value="1"/>
</dbReference>
<dbReference type="Proteomes" id="UP000324897">
    <property type="component" value="Chromosome 4"/>
</dbReference>
<dbReference type="InterPro" id="IPR036047">
    <property type="entry name" value="F-box-like_dom_sf"/>
</dbReference>
<evidence type="ECO:0000313" key="1">
    <source>
        <dbReference type="EMBL" id="TVU40729.1"/>
    </source>
</evidence>
<organism evidence="1 2">
    <name type="scientific">Eragrostis curvula</name>
    <name type="common">weeping love grass</name>
    <dbReference type="NCBI Taxonomy" id="38414"/>
    <lineage>
        <taxon>Eukaryota</taxon>
        <taxon>Viridiplantae</taxon>
        <taxon>Streptophyta</taxon>
        <taxon>Embryophyta</taxon>
        <taxon>Tracheophyta</taxon>
        <taxon>Spermatophyta</taxon>
        <taxon>Magnoliopsida</taxon>
        <taxon>Liliopsida</taxon>
        <taxon>Poales</taxon>
        <taxon>Poaceae</taxon>
        <taxon>PACMAD clade</taxon>
        <taxon>Chloridoideae</taxon>
        <taxon>Eragrostideae</taxon>
        <taxon>Eragrostidinae</taxon>
        <taxon>Eragrostis</taxon>
    </lineage>
</organism>
<sequence>MEELVEEILLRFPPDEPACRIHTTLVCKSWYCILCEAGFLRRYRDFHGKPYLVGYIHNNSDFSSGFLPSTGFVSTCTAFTFSPSAALKRSWALNCRHGQVLVQSYDDDNSVQLIVWDPITDKQQHLPFPSYPYDYN</sequence>
<accession>A0A5J9VWX2</accession>
<feature type="non-terminal residue" evidence="1">
    <location>
        <position position="1"/>
    </location>
</feature>
<dbReference type="Gramene" id="TVU40729">
    <property type="protein sequence ID" value="TVU40729"/>
    <property type="gene ID" value="EJB05_14202"/>
</dbReference>
<dbReference type="AlphaFoldDB" id="A0A5J9VWX2"/>
<comment type="caution">
    <text evidence="1">The sequence shown here is derived from an EMBL/GenBank/DDBJ whole genome shotgun (WGS) entry which is preliminary data.</text>
</comment>
<proteinExistence type="predicted"/>
<keyword evidence="2" id="KW-1185">Reference proteome</keyword>
<name>A0A5J9VWX2_9POAL</name>
<evidence type="ECO:0000313" key="2">
    <source>
        <dbReference type="Proteomes" id="UP000324897"/>
    </source>
</evidence>
<dbReference type="PANTHER" id="PTHR32133">
    <property type="entry name" value="OS07G0120400 PROTEIN"/>
    <property type="match status" value="1"/>
</dbReference>